<dbReference type="EMBL" id="UZAJ01010629">
    <property type="protein sequence ID" value="VDO58328.1"/>
    <property type="molecule type" value="Genomic_DNA"/>
</dbReference>
<reference evidence="2 3" key="2">
    <citation type="submission" date="2018-11" db="EMBL/GenBank/DDBJ databases">
        <authorList>
            <consortium name="Pathogen Informatics"/>
        </authorList>
    </citation>
    <scope>NUCLEOTIDE SEQUENCE [LARGE SCALE GENOMIC DNA]</scope>
</reference>
<protein>
    <submittedName>
        <fullName evidence="4">Kazal-like domain-containing protein</fullName>
    </submittedName>
</protein>
<evidence type="ECO:0000313" key="4">
    <source>
        <dbReference type="WBParaSite" id="OFLC_0000899601-mRNA-1"/>
    </source>
</evidence>
<evidence type="ECO:0000313" key="3">
    <source>
        <dbReference type="Proteomes" id="UP000267606"/>
    </source>
</evidence>
<organism evidence="4">
    <name type="scientific">Onchocerca flexuosa</name>
    <dbReference type="NCBI Taxonomy" id="387005"/>
    <lineage>
        <taxon>Eukaryota</taxon>
        <taxon>Metazoa</taxon>
        <taxon>Ecdysozoa</taxon>
        <taxon>Nematoda</taxon>
        <taxon>Chromadorea</taxon>
        <taxon>Rhabditida</taxon>
        <taxon>Spirurina</taxon>
        <taxon>Spiruromorpha</taxon>
        <taxon>Filarioidea</taxon>
        <taxon>Onchocercidae</taxon>
        <taxon>Onchocerca</taxon>
    </lineage>
</organism>
<dbReference type="SUPFAM" id="SSF100895">
    <property type="entry name" value="Kazal-type serine protease inhibitors"/>
    <property type="match status" value="1"/>
</dbReference>
<proteinExistence type="predicted"/>
<dbReference type="Proteomes" id="UP000267606">
    <property type="component" value="Unassembled WGS sequence"/>
</dbReference>
<keyword evidence="3" id="KW-1185">Reference proteome</keyword>
<dbReference type="SMART" id="SM00280">
    <property type="entry name" value="KAZAL"/>
    <property type="match status" value="1"/>
</dbReference>
<reference evidence="4" key="1">
    <citation type="submission" date="2016-06" db="UniProtKB">
        <authorList>
            <consortium name="WormBaseParasite"/>
        </authorList>
    </citation>
    <scope>IDENTIFICATION</scope>
</reference>
<dbReference type="WBParaSite" id="OFLC_0000899601-mRNA-1">
    <property type="protein sequence ID" value="OFLC_0000899601-mRNA-1"/>
    <property type="gene ID" value="OFLC_0000899601"/>
</dbReference>
<evidence type="ECO:0000313" key="2">
    <source>
        <dbReference type="EMBL" id="VDO58328.1"/>
    </source>
</evidence>
<dbReference type="InterPro" id="IPR036058">
    <property type="entry name" value="Kazal_dom_sf"/>
</dbReference>
<dbReference type="STRING" id="387005.A0A183HND5"/>
<gene>
    <name evidence="2" type="ORF">OFLC_LOCUS9000</name>
</gene>
<dbReference type="CDD" id="cd00104">
    <property type="entry name" value="KAZAL_FS"/>
    <property type="match status" value="1"/>
</dbReference>
<feature type="domain" description="Kazal-like" evidence="1">
    <location>
        <begin position="55"/>
        <end position="90"/>
    </location>
</feature>
<dbReference type="AlphaFoldDB" id="A0A183HND5"/>
<dbReference type="InterPro" id="IPR002350">
    <property type="entry name" value="Kazal_dom"/>
</dbReference>
<dbReference type="PROSITE" id="PS51465">
    <property type="entry name" value="KAZAL_2"/>
    <property type="match status" value="1"/>
</dbReference>
<accession>A0A183HND5</accession>
<dbReference type="Pfam" id="PF07648">
    <property type="entry name" value="Kazal_2"/>
    <property type="match status" value="1"/>
</dbReference>
<dbReference type="Gene3D" id="3.30.60.30">
    <property type="match status" value="1"/>
</dbReference>
<sequence>MAARTFAASFTPFACQMKLAMVLVDVQINALTIIPVSFTLQPYYSFAIYGFSGTICATDGITYRSECHMRLAACQQQKFIVIAFRGSCDSCSNVACLDGQQCEDGICSCPSSCPDSAENSTV</sequence>
<name>A0A183HND5_9BILA</name>
<evidence type="ECO:0000259" key="1">
    <source>
        <dbReference type="PROSITE" id="PS51465"/>
    </source>
</evidence>